<feature type="compositionally biased region" description="Gly residues" evidence="3">
    <location>
        <begin position="274"/>
        <end position="297"/>
    </location>
</feature>
<proteinExistence type="predicted"/>
<dbReference type="EC" id="2.8.1.2" evidence="5"/>
<dbReference type="PROSITE" id="PS50206">
    <property type="entry name" value="RHODANESE_3"/>
    <property type="match status" value="2"/>
</dbReference>
<dbReference type="InterPro" id="IPR045078">
    <property type="entry name" value="TST/MPST-like"/>
</dbReference>
<accession>A0ABS4YYN6</accession>
<dbReference type="CDD" id="cd01448">
    <property type="entry name" value="TST_Repeat_1"/>
    <property type="match status" value="1"/>
</dbReference>
<keyword evidence="2" id="KW-0677">Repeat</keyword>
<dbReference type="Gene3D" id="3.40.250.10">
    <property type="entry name" value="Rhodanese-like domain"/>
    <property type="match status" value="2"/>
</dbReference>
<dbReference type="RefSeq" id="WP_209681429.1">
    <property type="nucleotide sequence ID" value="NZ_JAGIOI010000001.1"/>
</dbReference>
<evidence type="ECO:0000256" key="3">
    <source>
        <dbReference type="SAM" id="MobiDB-lite"/>
    </source>
</evidence>
<gene>
    <name evidence="5" type="ORF">JOF48_002653</name>
</gene>
<evidence type="ECO:0000313" key="5">
    <source>
        <dbReference type="EMBL" id="MBP2413854.1"/>
    </source>
</evidence>
<dbReference type="EMBL" id="JAGIOI010000001">
    <property type="protein sequence ID" value="MBP2413854.1"/>
    <property type="molecule type" value="Genomic_DNA"/>
</dbReference>
<evidence type="ECO:0000259" key="4">
    <source>
        <dbReference type="PROSITE" id="PS50206"/>
    </source>
</evidence>
<feature type="domain" description="Rhodanese" evidence="4">
    <location>
        <begin position="163"/>
        <end position="270"/>
    </location>
</feature>
<dbReference type="Pfam" id="PF00581">
    <property type="entry name" value="Rhodanese"/>
    <property type="match status" value="2"/>
</dbReference>
<dbReference type="Proteomes" id="UP000711614">
    <property type="component" value="Unassembled WGS sequence"/>
</dbReference>
<protein>
    <submittedName>
        <fullName evidence="5">Thiosulfate/3-mercaptopyruvate sulfurtransferase</fullName>
        <ecNumber evidence="5">2.8.1.1</ecNumber>
        <ecNumber evidence="5">2.8.1.2</ecNumber>
    </submittedName>
</protein>
<dbReference type="PROSITE" id="PS00380">
    <property type="entry name" value="RHODANESE_1"/>
    <property type="match status" value="1"/>
</dbReference>
<evidence type="ECO:0000256" key="2">
    <source>
        <dbReference type="ARBA" id="ARBA00022737"/>
    </source>
</evidence>
<organism evidence="5 6">
    <name type="scientific">Arthrobacter stackebrandtii</name>
    <dbReference type="NCBI Taxonomy" id="272161"/>
    <lineage>
        <taxon>Bacteria</taxon>
        <taxon>Bacillati</taxon>
        <taxon>Actinomycetota</taxon>
        <taxon>Actinomycetes</taxon>
        <taxon>Micrococcales</taxon>
        <taxon>Micrococcaceae</taxon>
        <taxon>Arthrobacter</taxon>
    </lineage>
</organism>
<dbReference type="SMART" id="SM00450">
    <property type="entry name" value="RHOD"/>
    <property type="match status" value="2"/>
</dbReference>
<dbReference type="InterPro" id="IPR001307">
    <property type="entry name" value="Thiosulphate_STrfase_CS"/>
</dbReference>
<keyword evidence="6" id="KW-1185">Reference proteome</keyword>
<dbReference type="SUPFAM" id="SSF52821">
    <property type="entry name" value="Rhodanese/Cell cycle control phosphatase"/>
    <property type="match status" value="2"/>
</dbReference>
<dbReference type="EC" id="2.8.1.1" evidence="5"/>
<dbReference type="PANTHER" id="PTHR11364">
    <property type="entry name" value="THIOSULFATE SULFERTANSFERASE"/>
    <property type="match status" value="1"/>
</dbReference>
<dbReference type="CDD" id="cd01449">
    <property type="entry name" value="TST_Repeat_2"/>
    <property type="match status" value="1"/>
</dbReference>
<evidence type="ECO:0000313" key="6">
    <source>
        <dbReference type="Proteomes" id="UP000711614"/>
    </source>
</evidence>
<feature type="region of interest" description="Disordered" evidence="3">
    <location>
        <begin position="264"/>
        <end position="297"/>
    </location>
</feature>
<name>A0ABS4YYN6_9MICC</name>
<dbReference type="InterPro" id="IPR036873">
    <property type="entry name" value="Rhodanese-like_dom_sf"/>
</dbReference>
<dbReference type="InterPro" id="IPR001763">
    <property type="entry name" value="Rhodanese-like_dom"/>
</dbReference>
<keyword evidence="1 5" id="KW-0808">Transferase</keyword>
<dbReference type="GO" id="GO:0004792">
    <property type="term" value="F:thiosulfate-cyanide sulfurtransferase activity"/>
    <property type="evidence" value="ECO:0007669"/>
    <property type="project" value="UniProtKB-EC"/>
</dbReference>
<feature type="domain" description="Rhodanese" evidence="4">
    <location>
        <begin position="16"/>
        <end position="134"/>
    </location>
</feature>
<reference evidence="5 6" key="1">
    <citation type="submission" date="2021-03" db="EMBL/GenBank/DDBJ databases">
        <title>Sequencing the genomes of 1000 actinobacteria strains.</title>
        <authorList>
            <person name="Klenk H.-P."/>
        </authorList>
    </citation>
    <scope>NUCLEOTIDE SEQUENCE [LARGE SCALE GENOMIC DNA]</scope>
    <source>
        <strain evidence="5 6">DSM 16005</strain>
    </source>
</reference>
<evidence type="ECO:0000256" key="1">
    <source>
        <dbReference type="ARBA" id="ARBA00022679"/>
    </source>
</evidence>
<dbReference type="GO" id="GO:0016784">
    <property type="term" value="F:3-mercaptopyruvate sulfurtransferase activity"/>
    <property type="evidence" value="ECO:0007669"/>
    <property type="project" value="UniProtKB-EC"/>
</dbReference>
<comment type="caution">
    <text evidence="5">The sequence shown here is derived from an EMBL/GenBank/DDBJ whole genome shotgun (WGS) entry which is preliminary data.</text>
</comment>
<sequence length="297" mass="30078">MSVLTSVAQLQERLAAGEHTVLLDVRWVLGDPHGREHYLAGHIPGAVFVDMNNELAAHGEPADGRHPLPSEPDFAATVRRWGINTGDTVVVYDDAGAAAAARAWWLLGHAGIPNVSLLDGGLGAWRAAHLPLAQGEETAEPGNAVVHFGARETIDGDGAAAWDGILLDARAGERYRGETEPVDPRAGHIPGAVSAPTSENLADGAFLPADALRERFAALGVGPGTPVAVYCGSGVTAAHQIAALEIAGFTAALYPGSWSAWSNQPGRPVATGAEPGGAGGGGGASGDGGGNGDRVGA</sequence>
<dbReference type="PANTHER" id="PTHR11364:SF27">
    <property type="entry name" value="SULFURTRANSFERASE"/>
    <property type="match status" value="1"/>
</dbReference>